<feature type="transmembrane region" description="Helical" evidence="8">
    <location>
        <begin position="228"/>
        <end position="249"/>
    </location>
</feature>
<accession>G7H237</accession>
<dbReference type="SUPFAM" id="SSF103473">
    <property type="entry name" value="MFS general substrate transporter"/>
    <property type="match status" value="1"/>
</dbReference>
<evidence type="ECO:0000256" key="4">
    <source>
        <dbReference type="ARBA" id="ARBA00022692"/>
    </source>
</evidence>
<dbReference type="InterPro" id="IPR003663">
    <property type="entry name" value="Sugar/inositol_transpt"/>
</dbReference>
<keyword evidence="3 7" id="KW-0813">Transport</keyword>
<feature type="transmembrane region" description="Helical" evidence="8">
    <location>
        <begin position="62"/>
        <end position="81"/>
    </location>
</feature>
<dbReference type="GO" id="GO:0022857">
    <property type="term" value="F:transmembrane transporter activity"/>
    <property type="evidence" value="ECO:0007669"/>
    <property type="project" value="InterPro"/>
</dbReference>
<feature type="transmembrane region" description="Helical" evidence="8">
    <location>
        <begin position="146"/>
        <end position="165"/>
    </location>
</feature>
<dbReference type="InterPro" id="IPR050814">
    <property type="entry name" value="Myo-inositol_Transporter"/>
</dbReference>
<dbReference type="PROSITE" id="PS00217">
    <property type="entry name" value="SUGAR_TRANSPORT_2"/>
    <property type="match status" value="1"/>
</dbReference>
<dbReference type="AlphaFoldDB" id="G7H237"/>
<evidence type="ECO:0000256" key="8">
    <source>
        <dbReference type="SAM" id="Phobius"/>
    </source>
</evidence>
<evidence type="ECO:0000256" key="5">
    <source>
        <dbReference type="ARBA" id="ARBA00022989"/>
    </source>
</evidence>
<feature type="domain" description="Major facilitator superfamily (MFS) profile" evidence="9">
    <location>
        <begin position="1"/>
        <end position="416"/>
    </location>
</feature>
<feature type="transmembrane region" description="Helical" evidence="8">
    <location>
        <begin position="293"/>
        <end position="315"/>
    </location>
</feature>
<evidence type="ECO:0000313" key="11">
    <source>
        <dbReference type="Proteomes" id="UP000035088"/>
    </source>
</evidence>
<dbReference type="InterPro" id="IPR005828">
    <property type="entry name" value="MFS_sugar_transport-like"/>
</dbReference>
<feature type="transmembrane region" description="Helical" evidence="8">
    <location>
        <begin position="370"/>
        <end position="388"/>
    </location>
</feature>
<dbReference type="PROSITE" id="PS50850">
    <property type="entry name" value="MFS"/>
    <property type="match status" value="1"/>
</dbReference>
<dbReference type="NCBIfam" id="TIGR00879">
    <property type="entry name" value="SP"/>
    <property type="match status" value="1"/>
</dbReference>
<dbReference type="EMBL" id="BAEE01000048">
    <property type="protein sequence ID" value="GAB09912.1"/>
    <property type="molecule type" value="Genomic_DNA"/>
</dbReference>
<feature type="transmembrane region" description="Helical" evidence="8">
    <location>
        <begin position="327"/>
        <end position="349"/>
    </location>
</feature>
<dbReference type="InterPro" id="IPR036259">
    <property type="entry name" value="MFS_trans_sf"/>
</dbReference>
<keyword evidence="4 8" id="KW-0812">Transmembrane</keyword>
<evidence type="ECO:0000256" key="6">
    <source>
        <dbReference type="ARBA" id="ARBA00023136"/>
    </source>
</evidence>
<protein>
    <submittedName>
        <fullName evidence="10">Myo-inositol transporter IolT</fullName>
    </submittedName>
</protein>
<organism evidence="10 11">
    <name type="scientific">Gordonia araii NBRC 100433</name>
    <dbReference type="NCBI Taxonomy" id="1073574"/>
    <lineage>
        <taxon>Bacteria</taxon>
        <taxon>Bacillati</taxon>
        <taxon>Actinomycetota</taxon>
        <taxon>Actinomycetes</taxon>
        <taxon>Mycobacteriales</taxon>
        <taxon>Gordoniaceae</taxon>
        <taxon>Gordonia</taxon>
    </lineage>
</organism>
<evidence type="ECO:0000313" key="10">
    <source>
        <dbReference type="EMBL" id="GAB09912.1"/>
    </source>
</evidence>
<feature type="transmembrane region" description="Helical" evidence="8">
    <location>
        <begin position="32"/>
        <end position="55"/>
    </location>
</feature>
<sequence>MGIVYGYDQSNIGAAMEYVGAEFTLDDTGKQWLYTIAVIGSIIGALVAGPLANLIGRKKSMIAVAVGYGLFAVLSGIAPNFASLLGVRFLLGITVGISLVVVPVFVAESAPARTRGAMLVAYQMTTIIGIIFGFVIGYFLAGHAAWRWMLGLALVPSILVIVMLVRLPDTPRWLLAQNRPAQAREALRAIDPDADVEAEIAEMQAALQEESGGRLAEMVRRPWSRATVFVLGLGFLIQITGINAVAVYGPRLFESMGYTDDFGKLLLPALVQVYGLLAVILALRWVDRVGRRPLLLGGIFAMIVATGILIAVYVAEDGGDAKLLWGFTGLALFTMGFSFGFGALVWVYAGESFPARLRSYGSSAMLTSDLVANAIVAQFTLTLINSRIGGAGTFAIFGAFAVLAFFFVLRLAPETKGRTLEDIQHYWADGAKWTGREDAAVHQDAALAERERASRP</sequence>
<comment type="subcellular location">
    <subcellularLocation>
        <location evidence="1">Cell membrane</location>
        <topology evidence="1">Multi-pass membrane protein</topology>
    </subcellularLocation>
</comment>
<evidence type="ECO:0000256" key="2">
    <source>
        <dbReference type="ARBA" id="ARBA00010992"/>
    </source>
</evidence>
<name>G7H237_9ACTN</name>
<dbReference type="STRING" id="1073574.GOARA_048_01140"/>
<keyword evidence="5 8" id="KW-1133">Transmembrane helix</keyword>
<dbReference type="GO" id="GO:0005886">
    <property type="term" value="C:plasma membrane"/>
    <property type="evidence" value="ECO:0007669"/>
    <property type="project" value="UniProtKB-SubCell"/>
</dbReference>
<evidence type="ECO:0000259" key="9">
    <source>
        <dbReference type="PROSITE" id="PS50850"/>
    </source>
</evidence>
<reference evidence="10 11" key="1">
    <citation type="submission" date="2011-11" db="EMBL/GenBank/DDBJ databases">
        <title>Whole genome shotgun sequence of Gordonia araii NBRC 100433.</title>
        <authorList>
            <person name="Yoshida Y."/>
            <person name="Hosoyama A."/>
            <person name="Tsuchikane K."/>
            <person name="Katsumata H."/>
            <person name="Yamazaki S."/>
            <person name="Fujita N."/>
        </authorList>
    </citation>
    <scope>NUCLEOTIDE SEQUENCE [LARGE SCALE GENOMIC DNA]</scope>
    <source>
        <strain evidence="10 11">NBRC 100433</strain>
    </source>
</reference>
<comment type="caution">
    <text evidence="10">The sequence shown here is derived from an EMBL/GenBank/DDBJ whole genome shotgun (WGS) entry which is preliminary data.</text>
</comment>
<evidence type="ECO:0000256" key="1">
    <source>
        <dbReference type="ARBA" id="ARBA00004651"/>
    </source>
</evidence>
<evidence type="ECO:0000256" key="7">
    <source>
        <dbReference type="RuleBase" id="RU003346"/>
    </source>
</evidence>
<dbReference type="PANTHER" id="PTHR48020:SF12">
    <property type="entry name" value="PROTON MYO-INOSITOL COTRANSPORTER"/>
    <property type="match status" value="1"/>
</dbReference>
<dbReference type="PROSITE" id="PS00216">
    <property type="entry name" value="SUGAR_TRANSPORT_1"/>
    <property type="match status" value="1"/>
</dbReference>
<keyword evidence="6 8" id="KW-0472">Membrane</keyword>
<feature type="transmembrane region" description="Helical" evidence="8">
    <location>
        <begin position="394"/>
        <end position="412"/>
    </location>
</feature>
<dbReference type="InterPro" id="IPR020846">
    <property type="entry name" value="MFS_dom"/>
</dbReference>
<comment type="similarity">
    <text evidence="2 7">Belongs to the major facilitator superfamily. Sugar transporter (TC 2.A.1.1) family.</text>
</comment>
<dbReference type="PANTHER" id="PTHR48020">
    <property type="entry name" value="PROTON MYO-INOSITOL COTRANSPORTER"/>
    <property type="match status" value="1"/>
</dbReference>
<dbReference type="OrthoDB" id="4008739at2"/>
<dbReference type="Gene3D" id="1.20.1250.20">
    <property type="entry name" value="MFS general substrate transporter like domains"/>
    <property type="match status" value="1"/>
</dbReference>
<dbReference type="PRINTS" id="PR00171">
    <property type="entry name" value="SUGRTRNSPORT"/>
</dbReference>
<dbReference type="Proteomes" id="UP000035088">
    <property type="component" value="Unassembled WGS sequence"/>
</dbReference>
<feature type="transmembrane region" description="Helical" evidence="8">
    <location>
        <begin position="269"/>
        <end position="286"/>
    </location>
</feature>
<feature type="transmembrane region" description="Helical" evidence="8">
    <location>
        <begin position="119"/>
        <end position="140"/>
    </location>
</feature>
<dbReference type="Pfam" id="PF00083">
    <property type="entry name" value="Sugar_tr"/>
    <property type="match status" value="1"/>
</dbReference>
<keyword evidence="11" id="KW-1185">Reference proteome</keyword>
<evidence type="ECO:0000256" key="3">
    <source>
        <dbReference type="ARBA" id="ARBA00022448"/>
    </source>
</evidence>
<gene>
    <name evidence="10" type="primary">iolT</name>
    <name evidence="10" type="ORF">GOARA_048_01140</name>
</gene>
<dbReference type="InterPro" id="IPR005829">
    <property type="entry name" value="Sugar_transporter_CS"/>
</dbReference>
<proteinExistence type="inferred from homology"/>
<feature type="transmembrane region" description="Helical" evidence="8">
    <location>
        <begin position="87"/>
        <end position="107"/>
    </location>
</feature>